<dbReference type="EMBL" id="CAKOGP040000757">
    <property type="protein sequence ID" value="CAJ1938729.1"/>
    <property type="molecule type" value="Genomic_DNA"/>
</dbReference>
<protein>
    <recommendedName>
        <fullName evidence="1">Reverse transcriptase Ty1/copia-type domain-containing protein</fullName>
    </recommendedName>
</protein>
<reference evidence="2" key="1">
    <citation type="submission" date="2023-08" db="EMBL/GenBank/DDBJ databases">
        <authorList>
            <person name="Audoor S."/>
            <person name="Bilcke G."/>
        </authorList>
    </citation>
    <scope>NUCLEOTIDE SEQUENCE</scope>
</reference>
<dbReference type="AlphaFoldDB" id="A0AAD2CRQ1"/>
<name>A0AAD2CRQ1_9STRA</name>
<feature type="domain" description="Reverse transcriptase Ty1/copia-type" evidence="1">
    <location>
        <begin position="23"/>
        <end position="232"/>
    </location>
</feature>
<dbReference type="Pfam" id="PF07727">
    <property type="entry name" value="RVT_2"/>
    <property type="match status" value="1"/>
</dbReference>
<sequence>MEMKNNRIAFEEFDGDIEKLMGYKKITGHLVFHVKLGENLQRKAMYCADGHKTEAPAALTYSMVVSRDSVQILLMIAALYGLDLQCTDIQNAFLTAPAGPESGEEEGKVFIVRRALYGLKSSSAAFRSHLAETFEDLGFSLSTAGPDVWMQAAVKPDGEEYYEYILCYVNDILCMLMKAKEVMEGIGRVFKFKKGKIEPPASYLGARLREKTLDRHDMWTMSSYDYVVAAVKLLSILSTTL</sequence>
<keyword evidence="3" id="KW-1185">Reference proteome</keyword>
<dbReference type="SUPFAM" id="SSF56672">
    <property type="entry name" value="DNA/RNA polymerases"/>
    <property type="match status" value="1"/>
</dbReference>
<evidence type="ECO:0000313" key="3">
    <source>
        <dbReference type="Proteomes" id="UP001295423"/>
    </source>
</evidence>
<dbReference type="Proteomes" id="UP001295423">
    <property type="component" value="Unassembled WGS sequence"/>
</dbReference>
<evidence type="ECO:0000313" key="2">
    <source>
        <dbReference type="EMBL" id="CAJ1938729.1"/>
    </source>
</evidence>
<dbReference type="InterPro" id="IPR043502">
    <property type="entry name" value="DNA/RNA_pol_sf"/>
</dbReference>
<evidence type="ECO:0000259" key="1">
    <source>
        <dbReference type="Pfam" id="PF07727"/>
    </source>
</evidence>
<dbReference type="InterPro" id="IPR013103">
    <property type="entry name" value="RVT_2"/>
</dbReference>
<proteinExistence type="predicted"/>
<accession>A0AAD2CRQ1</accession>
<comment type="caution">
    <text evidence="2">The sequence shown here is derived from an EMBL/GenBank/DDBJ whole genome shotgun (WGS) entry which is preliminary data.</text>
</comment>
<organism evidence="2 3">
    <name type="scientific">Cylindrotheca closterium</name>
    <dbReference type="NCBI Taxonomy" id="2856"/>
    <lineage>
        <taxon>Eukaryota</taxon>
        <taxon>Sar</taxon>
        <taxon>Stramenopiles</taxon>
        <taxon>Ochrophyta</taxon>
        <taxon>Bacillariophyta</taxon>
        <taxon>Bacillariophyceae</taxon>
        <taxon>Bacillariophycidae</taxon>
        <taxon>Bacillariales</taxon>
        <taxon>Bacillariaceae</taxon>
        <taxon>Cylindrotheca</taxon>
    </lineage>
</organism>
<gene>
    <name evidence="2" type="ORF">CYCCA115_LOCUS6254</name>
</gene>